<dbReference type="InterPro" id="IPR040676">
    <property type="entry name" value="DUF5641"/>
</dbReference>
<evidence type="ECO:0000259" key="1">
    <source>
        <dbReference type="Pfam" id="PF18701"/>
    </source>
</evidence>
<protein>
    <recommendedName>
        <fullName evidence="1">DUF5641 domain-containing protein</fullName>
    </recommendedName>
</protein>
<dbReference type="RefSeq" id="XP_008182025.1">
    <property type="nucleotide sequence ID" value="XM_008183803.1"/>
</dbReference>
<organism evidence="2 3">
    <name type="scientific">Acyrthosiphon pisum</name>
    <name type="common">Pea aphid</name>
    <dbReference type="NCBI Taxonomy" id="7029"/>
    <lineage>
        <taxon>Eukaryota</taxon>
        <taxon>Metazoa</taxon>
        <taxon>Ecdysozoa</taxon>
        <taxon>Arthropoda</taxon>
        <taxon>Hexapoda</taxon>
        <taxon>Insecta</taxon>
        <taxon>Pterygota</taxon>
        <taxon>Neoptera</taxon>
        <taxon>Paraneoptera</taxon>
        <taxon>Hemiptera</taxon>
        <taxon>Sternorrhyncha</taxon>
        <taxon>Aphidomorpha</taxon>
        <taxon>Aphidoidea</taxon>
        <taxon>Aphididae</taxon>
        <taxon>Macrosiphini</taxon>
        <taxon>Acyrthosiphon</taxon>
    </lineage>
</organism>
<reference evidence="3" key="1">
    <citation type="submission" date="2010-06" db="EMBL/GenBank/DDBJ databases">
        <authorList>
            <person name="Jiang H."/>
            <person name="Abraham K."/>
            <person name="Ali S."/>
            <person name="Alsbrooks S.L."/>
            <person name="Anim B.N."/>
            <person name="Anosike U.S."/>
            <person name="Attaway T."/>
            <person name="Bandaranaike D.P."/>
            <person name="Battles P.K."/>
            <person name="Bell S.N."/>
            <person name="Bell A.V."/>
            <person name="Beltran B."/>
            <person name="Bickham C."/>
            <person name="Bustamante Y."/>
            <person name="Caleb T."/>
            <person name="Canada A."/>
            <person name="Cardenas V."/>
            <person name="Carter K."/>
            <person name="Chacko J."/>
            <person name="Chandrabose M.N."/>
            <person name="Chavez D."/>
            <person name="Chavez A."/>
            <person name="Chen L."/>
            <person name="Chu H.-S."/>
            <person name="Claassen K.J."/>
            <person name="Cockrell R."/>
            <person name="Collins M."/>
            <person name="Cooper J.A."/>
            <person name="Cree A."/>
            <person name="Curry S.M."/>
            <person name="Da Y."/>
            <person name="Dao M.D."/>
            <person name="Das B."/>
            <person name="Davila M.-L."/>
            <person name="Davy-Carroll L."/>
            <person name="Denson S."/>
            <person name="Dinh H."/>
            <person name="Ebong V.E."/>
            <person name="Edwards J.R."/>
            <person name="Egan A."/>
            <person name="El-Daye J."/>
            <person name="Escobedo L."/>
            <person name="Fernandez S."/>
            <person name="Fernando P.R."/>
            <person name="Flagg N."/>
            <person name="Forbes L.D."/>
            <person name="Fowler R.G."/>
            <person name="Fu Q."/>
            <person name="Gabisi R.A."/>
            <person name="Ganer J."/>
            <person name="Garbino Pronczuk A."/>
            <person name="Garcia R.M."/>
            <person name="Garner T."/>
            <person name="Garrett T.E."/>
            <person name="Gonzalez D.A."/>
            <person name="Hamid H."/>
            <person name="Hawkins E.S."/>
            <person name="Hirani K."/>
            <person name="Hogues M.E."/>
            <person name="Hollins B."/>
            <person name="Hsiao C.-H."/>
            <person name="Jabil R."/>
            <person name="James M.L."/>
            <person name="Jhangiani S.N."/>
            <person name="Johnson B."/>
            <person name="Johnson Q."/>
            <person name="Joshi V."/>
            <person name="Kalu J.B."/>
            <person name="Kam C."/>
            <person name="Kashfia A."/>
            <person name="Keebler J."/>
            <person name="Kisamo H."/>
            <person name="Kovar C.L."/>
            <person name="Lago L.A."/>
            <person name="Lai C.-Y."/>
            <person name="Laidlaw J."/>
            <person name="Lara F."/>
            <person name="Le T.-K."/>
            <person name="Lee S.L."/>
            <person name="Legall F.H."/>
            <person name="Lemon S.J."/>
            <person name="Lewis L.R."/>
            <person name="Li B."/>
            <person name="Liu Y."/>
            <person name="Liu Y.-S."/>
            <person name="Lopez J."/>
            <person name="Lozado R.J."/>
            <person name="Lu J."/>
            <person name="Madu R.C."/>
            <person name="Maheshwari M."/>
            <person name="Maheshwari R."/>
            <person name="Malloy K."/>
            <person name="Martinez E."/>
            <person name="Mathew T."/>
            <person name="Mercado I.C."/>
            <person name="Mercado C."/>
            <person name="Meyer B."/>
            <person name="Montgomery K."/>
            <person name="Morgan M.B."/>
            <person name="Munidasa M."/>
            <person name="Nazareth L.V."/>
            <person name="Nelson J."/>
            <person name="Ng B.M."/>
            <person name="Nguyen N.B."/>
            <person name="Nguyen P.Q."/>
            <person name="Nguyen T."/>
            <person name="Obregon M."/>
            <person name="Okwuonu G.O."/>
            <person name="Onwere C.G."/>
            <person name="Orozco G."/>
            <person name="Parra A."/>
            <person name="Patel S."/>
            <person name="Patil S."/>
            <person name="Perez A."/>
            <person name="Perez Y."/>
            <person name="Pham C."/>
            <person name="Primus E.L."/>
            <person name="Pu L.-L."/>
            <person name="Puazo M."/>
            <person name="Qin X."/>
            <person name="Quiroz J.B."/>
            <person name="Reese J."/>
            <person name="Richards S."/>
            <person name="Rives C.M."/>
            <person name="Robberts R."/>
            <person name="Ruiz S.J."/>
            <person name="Ruiz M.J."/>
            <person name="Santibanez J."/>
            <person name="Schneider B.W."/>
            <person name="Sisson I."/>
            <person name="Smith M."/>
            <person name="Sodergren E."/>
            <person name="Song X.-Z."/>
            <person name="Song B.B."/>
            <person name="Summersgill H."/>
            <person name="Thelus R."/>
            <person name="Thornton R.D."/>
            <person name="Trejos Z.Y."/>
            <person name="Usmani K."/>
            <person name="Vattathil S."/>
            <person name="Villasana D."/>
            <person name="Walker D.L."/>
            <person name="Wang S."/>
            <person name="Wang K."/>
            <person name="White C.S."/>
            <person name="Williams A.C."/>
            <person name="Williamson J."/>
            <person name="Wilson K."/>
            <person name="Woghiren I.O."/>
            <person name="Woodworth J.R."/>
            <person name="Worley K.C."/>
            <person name="Wright R.A."/>
            <person name="Wu W."/>
            <person name="Young L."/>
            <person name="Zhang L."/>
            <person name="Zhang J."/>
            <person name="Zhu Y."/>
            <person name="Muzny D.M."/>
            <person name="Weinstock G."/>
            <person name="Gibbs R.A."/>
        </authorList>
    </citation>
    <scope>NUCLEOTIDE SEQUENCE [LARGE SCALE GENOMIC DNA]</scope>
    <source>
        <strain evidence="3">LSR1</strain>
    </source>
</reference>
<sequence length="195" mass="21968">MATKVVHLEVVSELSTFLAAFDRFIACQGSPHDAFFDCGTNFVGAAQYLRTLVNDPTIRHALTSHVSYVWHFNPPSAPHFGGLWEAAVRSFKTLLMRLVGVHTFSWEEMTIALCRIEAVLNSLPLTPMSSSSMDVDYLTPGNFLIGQPLLAVPNVSIAESCTRVVNRWKLLHQCHQSFWRRWSTEYLSSLQVRAK</sequence>
<dbReference type="OrthoDB" id="6623406at2759"/>
<feature type="domain" description="DUF5641" evidence="1">
    <location>
        <begin position="166"/>
        <end position="195"/>
    </location>
</feature>
<proteinExistence type="predicted"/>
<reference evidence="2" key="2">
    <citation type="submission" date="2022-06" db="UniProtKB">
        <authorList>
            <consortium name="EnsemblMetazoa"/>
        </authorList>
    </citation>
    <scope>IDENTIFICATION</scope>
</reference>
<dbReference type="SUPFAM" id="SSF53098">
    <property type="entry name" value="Ribonuclease H-like"/>
    <property type="match status" value="1"/>
</dbReference>
<dbReference type="AlphaFoldDB" id="A0A8R2F930"/>
<dbReference type="InterPro" id="IPR036397">
    <property type="entry name" value="RNaseH_sf"/>
</dbReference>
<dbReference type="KEGG" id="api:103309125"/>
<keyword evidence="3" id="KW-1185">Reference proteome</keyword>
<dbReference type="PANTHER" id="PTHR47331">
    <property type="entry name" value="PHD-TYPE DOMAIN-CONTAINING PROTEIN"/>
    <property type="match status" value="1"/>
</dbReference>
<dbReference type="InterPro" id="IPR012337">
    <property type="entry name" value="RNaseH-like_sf"/>
</dbReference>
<dbReference type="EnsemblMetazoa" id="XM_008183803.1">
    <property type="protein sequence ID" value="XP_008182025.1"/>
    <property type="gene ID" value="LOC103309125"/>
</dbReference>
<dbReference type="GeneID" id="103309125"/>
<dbReference type="Proteomes" id="UP000007819">
    <property type="component" value="Chromosome X"/>
</dbReference>
<dbReference type="Pfam" id="PF18701">
    <property type="entry name" value="DUF5641"/>
    <property type="match status" value="1"/>
</dbReference>
<evidence type="ECO:0000313" key="3">
    <source>
        <dbReference type="Proteomes" id="UP000007819"/>
    </source>
</evidence>
<accession>A0A8R2F930</accession>
<name>A0A8R2F930_ACYPI</name>
<dbReference type="Gene3D" id="3.30.420.10">
    <property type="entry name" value="Ribonuclease H-like superfamily/Ribonuclease H"/>
    <property type="match status" value="1"/>
</dbReference>
<dbReference type="GO" id="GO:0003676">
    <property type="term" value="F:nucleic acid binding"/>
    <property type="evidence" value="ECO:0007669"/>
    <property type="project" value="InterPro"/>
</dbReference>
<evidence type="ECO:0000313" key="2">
    <source>
        <dbReference type="EnsemblMetazoa" id="XP_008182025.1"/>
    </source>
</evidence>